<protein>
    <submittedName>
        <fullName evidence="1">Uncharacterized protein</fullName>
    </submittedName>
</protein>
<organism evidence="1 2">
    <name type="scientific">Dongia soli</name>
    <dbReference type="NCBI Taxonomy" id="600628"/>
    <lineage>
        <taxon>Bacteria</taxon>
        <taxon>Pseudomonadati</taxon>
        <taxon>Pseudomonadota</taxon>
        <taxon>Alphaproteobacteria</taxon>
        <taxon>Rhodospirillales</taxon>
        <taxon>Dongiaceae</taxon>
        <taxon>Dongia</taxon>
    </lineage>
</organism>
<proteinExistence type="predicted"/>
<gene>
    <name evidence="1" type="ORF">SMD27_15850</name>
</gene>
<keyword evidence="2" id="KW-1185">Reference proteome</keyword>
<evidence type="ECO:0000313" key="1">
    <source>
        <dbReference type="EMBL" id="MDY0884317.1"/>
    </source>
</evidence>
<name>A0ABU5EEG7_9PROT</name>
<evidence type="ECO:0000313" key="2">
    <source>
        <dbReference type="Proteomes" id="UP001279642"/>
    </source>
</evidence>
<dbReference type="EMBL" id="JAXCLW010000004">
    <property type="protein sequence ID" value="MDY0884317.1"/>
    <property type="molecule type" value="Genomic_DNA"/>
</dbReference>
<sequence length="68" mass="7650">MSDTPHGPHDEDGFPLFPPCPGYHGLTKPELRQIIARLEQLLEDPHVWKEGAARAEFDVITGKHFICS</sequence>
<reference evidence="1 2" key="1">
    <citation type="journal article" date="2016" name="Antonie Van Leeuwenhoek">
        <title>Dongia soli sp. nov., isolated from soil from Dokdo, Korea.</title>
        <authorList>
            <person name="Kim D.U."/>
            <person name="Lee H."/>
            <person name="Kim H."/>
            <person name="Kim S.G."/>
            <person name="Ka J.O."/>
        </authorList>
    </citation>
    <scope>NUCLEOTIDE SEQUENCE [LARGE SCALE GENOMIC DNA]</scope>
    <source>
        <strain evidence="1 2">D78</strain>
    </source>
</reference>
<dbReference type="Proteomes" id="UP001279642">
    <property type="component" value="Unassembled WGS sequence"/>
</dbReference>
<dbReference type="RefSeq" id="WP_320509382.1">
    <property type="nucleotide sequence ID" value="NZ_JAXCLW010000004.1"/>
</dbReference>
<comment type="caution">
    <text evidence="1">The sequence shown here is derived from an EMBL/GenBank/DDBJ whole genome shotgun (WGS) entry which is preliminary data.</text>
</comment>
<accession>A0ABU5EEG7</accession>